<feature type="chain" id="PRO_5020654310" description="Tail specific protease domain-containing protein" evidence="1">
    <location>
        <begin position="23"/>
        <end position="480"/>
    </location>
</feature>
<dbReference type="EMBL" id="SIXF01000009">
    <property type="protein sequence ID" value="TBO42084.1"/>
    <property type="molecule type" value="Genomic_DNA"/>
</dbReference>
<dbReference type="SUPFAM" id="SSF52096">
    <property type="entry name" value="ClpP/crotonase"/>
    <property type="match status" value="1"/>
</dbReference>
<comment type="caution">
    <text evidence="3">The sequence shown here is derived from an EMBL/GenBank/DDBJ whole genome shotgun (WGS) entry which is preliminary data.</text>
</comment>
<evidence type="ECO:0000256" key="1">
    <source>
        <dbReference type="SAM" id="SignalP"/>
    </source>
</evidence>
<evidence type="ECO:0000313" key="3">
    <source>
        <dbReference type="EMBL" id="TBO42084.1"/>
    </source>
</evidence>
<dbReference type="InterPro" id="IPR005151">
    <property type="entry name" value="Tail-specific_protease"/>
</dbReference>
<dbReference type="Proteomes" id="UP000291819">
    <property type="component" value="Unassembled WGS sequence"/>
</dbReference>
<dbReference type="SMART" id="SM00245">
    <property type="entry name" value="TSPc"/>
    <property type="match status" value="1"/>
</dbReference>
<keyword evidence="4" id="KW-1185">Reference proteome</keyword>
<dbReference type="GO" id="GO:0006508">
    <property type="term" value="P:proteolysis"/>
    <property type="evidence" value="ECO:0007669"/>
    <property type="project" value="InterPro"/>
</dbReference>
<dbReference type="OrthoDB" id="2327485at2"/>
<dbReference type="Gene3D" id="3.90.226.10">
    <property type="entry name" value="2-enoyl-CoA Hydratase, Chain A, domain 1"/>
    <property type="match status" value="1"/>
</dbReference>
<dbReference type="AlphaFoldDB" id="A0A4Q9HCF4"/>
<dbReference type="Pfam" id="PF03572">
    <property type="entry name" value="Peptidase_S41"/>
    <property type="match status" value="1"/>
</dbReference>
<protein>
    <recommendedName>
        <fullName evidence="2">Tail specific protease domain-containing protein</fullName>
    </recommendedName>
</protein>
<reference evidence="3 4" key="1">
    <citation type="submission" date="2019-02" db="EMBL/GenBank/DDBJ databases">
        <title>Pedobacter kyonggii whole genome sequence analysis.</title>
        <authorList>
            <person name="Dahal R.H."/>
        </authorList>
    </citation>
    <scope>NUCLEOTIDE SEQUENCE [LARGE SCALE GENOMIC DNA]</scope>
    <source>
        <strain evidence="3 4">K-4-11-1</strain>
    </source>
</reference>
<feature type="signal peptide" evidence="1">
    <location>
        <begin position="1"/>
        <end position="22"/>
    </location>
</feature>
<keyword evidence="1" id="KW-0732">Signal</keyword>
<dbReference type="RefSeq" id="WP_131030111.1">
    <property type="nucleotide sequence ID" value="NZ_SIXF01000009.1"/>
</dbReference>
<name>A0A4Q9HCF4_9SPHI</name>
<dbReference type="InterPro" id="IPR029045">
    <property type="entry name" value="ClpP/crotonase-like_dom_sf"/>
</dbReference>
<gene>
    <name evidence="3" type="ORF">EYS08_11150</name>
</gene>
<organism evidence="3 4">
    <name type="scientific">Pedobacter kyonggii</name>
    <dbReference type="NCBI Taxonomy" id="1926871"/>
    <lineage>
        <taxon>Bacteria</taxon>
        <taxon>Pseudomonadati</taxon>
        <taxon>Bacteroidota</taxon>
        <taxon>Sphingobacteriia</taxon>
        <taxon>Sphingobacteriales</taxon>
        <taxon>Sphingobacteriaceae</taxon>
        <taxon>Pedobacter</taxon>
    </lineage>
</organism>
<sequence>MSKYLRKLVPFFFIFIFFSSKAQNCNCGDNFKFVVERIKKNYAGYSDKVNLSNKHKFERFTDSLQNEANKAATYQCLPVLRIWLAFFNDKHLGVTYDDSGYSKEQIRAYYSKEEKTNWTDSLFASYLNKKQSGRDSLEGLWKDQSGAYQIGIVRDKGNKNDFIGFIIKADGARWVPGQVKLKISKKGSQYFLKYYRAVDHSLNSLSFNKRKDTLILGDANVTAKWYRNSVIVPQSSQNEQNSAVSSVFRILDDKTCLFEMPAFASLENVKVMDSLIKKNAGELDKRDHLIIDLRNNYGGSVLGYDKLIPYLYTNPILTEGANVLATEENIRDYYGKIPSNASDTRKKVLERNLSILKAHVGELYPLYPVDTVRMPKVLSYPKYVSLIVNKSTASAAELFILQAKQSSKVKIYGTNSSGAIDYLEVVRAELPCGFYRLGYPACKSLRLPGQPLDNIGIKPDIEIPLKISDWIDFVRTNRTK</sequence>
<feature type="domain" description="Tail specific protease" evidence="2">
    <location>
        <begin position="218"/>
        <end position="464"/>
    </location>
</feature>
<proteinExistence type="predicted"/>
<evidence type="ECO:0000313" key="4">
    <source>
        <dbReference type="Proteomes" id="UP000291819"/>
    </source>
</evidence>
<dbReference type="GO" id="GO:0008236">
    <property type="term" value="F:serine-type peptidase activity"/>
    <property type="evidence" value="ECO:0007669"/>
    <property type="project" value="InterPro"/>
</dbReference>
<accession>A0A4Q9HCF4</accession>
<evidence type="ECO:0000259" key="2">
    <source>
        <dbReference type="SMART" id="SM00245"/>
    </source>
</evidence>